<dbReference type="PANTHER" id="PTHR12374:SF81">
    <property type="entry name" value="TRANSCRIPTIONAL ADAPTER ADA2B"/>
    <property type="match status" value="1"/>
</dbReference>
<reference evidence="3" key="3">
    <citation type="submission" date="2015-04" db="UniProtKB">
        <authorList>
            <consortium name="EnsemblPlants"/>
        </authorList>
    </citation>
    <scope>IDENTIFICATION</scope>
    <source>
        <strain evidence="3">cv. Jemalong A17</strain>
    </source>
</reference>
<dbReference type="Proteomes" id="UP000265566">
    <property type="component" value="Chromosome 3"/>
</dbReference>
<dbReference type="HOGENOM" id="CLU_1350616_0_0_1"/>
<dbReference type="FunFam" id="1.10.10.10:FF:000087">
    <property type="entry name" value="Transcriptional adapter 2"/>
    <property type="match status" value="1"/>
</dbReference>
<proteinExistence type="predicted"/>
<dbReference type="InterPro" id="IPR009057">
    <property type="entry name" value="Homeodomain-like_sf"/>
</dbReference>
<reference evidence="5" key="4">
    <citation type="journal article" date="2018" name="Nat. Plants">
        <title>Whole-genome landscape of Medicago truncatula symbiotic genes.</title>
        <authorList>
            <person name="Pecrix Y."/>
            <person name="Staton S.E."/>
            <person name="Sallet E."/>
            <person name="Lelandais-Briere C."/>
            <person name="Moreau S."/>
            <person name="Carrere S."/>
            <person name="Blein T."/>
            <person name="Jardinaud M.F."/>
            <person name="Latrasse D."/>
            <person name="Zouine M."/>
            <person name="Zahm M."/>
            <person name="Kreplak J."/>
            <person name="Mayjonade B."/>
            <person name="Satge C."/>
            <person name="Perez M."/>
            <person name="Cauet S."/>
            <person name="Marande W."/>
            <person name="Chantry-Darmon C."/>
            <person name="Lopez-Roques C."/>
            <person name="Bouchez O."/>
            <person name="Berard A."/>
            <person name="Debelle F."/>
            <person name="Munos S."/>
            <person name="Bendahmane A."/>
            <person name="Berges H."/>
            <person name="Niebel A."/>
            <person name="Buitink J."/>
            <person name="Frugier F."/>
            <person name="Benhamed M."/>
            <person name="Crespi M."/>
            <person name="Gouzy J."/>
            <person name="Gamas P."/>
        </authorList>
    </citation>
    <scope>NUCLEOTIDE SEQUENCE [LARGE SCALE GENOMIC DNA]</scope>
    <source>
        <strain evidence="5">cv. Jemalong A17</strain>
    </source>
</reference>
<dbReference type="Gramene" id="rna17444">
    <property type="protein sequence ID" value="RHN69018.1"/>
    <property type="gene ID" value="gene17444"/>
</dbReference>
<evidence type="ECO:0000313" key="3">
    <source>
        <dbReference type="EnsemblPlants" id="KEH35184"/>
    </source>
</evidence>
<evidence type="ECO:0000313" key="5">
    <source>
        <dbReference type="Proteomes" id="UP000265566"/>
    </source>
</evidence>
<dbReference type="GO" id="GO:0003682">
    <property type="term" value="F:chromatin binding"/>
    <property type="evidence" value="ECO:0000318"/>
    <property type="project" value="GO_Central"/>
</dbReference>
<dbReference type="EnsemblPlants" id="KEH35184">
    <property type="protein sequence ID" value="KEH35184"/>
    <property type="gene ID" value="MTR_3g081420"/>
</dbReference>
<dbReference type="GO" id="GO:0006357">
    <property type="term" value="P:regulation of transcription by RNA polymerase II"/>
    <property type="evidence" value="ECO:0000318"/>
    <property type="project" value="GO_Central"/>
</dbReference>
<dbReference type="Gene3D" id="1.10.10.10">
    <property type="entry name" value="Winged helix-like DNA-binding domain superfamily/Winged helix DNA-binding domain"/>
    <property type="match status" value="1"/>
</dbReference>
<reference evidence="1 4" key="2">
    <citation type="journal article" date="2014" name="BMC Genomics">
        <title>An improved genome release (version Mt4.0) for the model legume Medicago truncatula.</title>
        <authorList>
            <person name="Tang H."/>
            <person name="Krishnakumar V."/>
            <person name="Bidwell S."/>
            <person name="Rosen B."/>
            <person name="Chan A."/>
            <person name="Zhou S."/>
            <person name="Gentzbittel L."/>
            <person name="Childs K.L."/>
            <person name="Yandell M."/>
            <person name="Gundlach H."/>
            <person name="Mayer K.F."/>
            <person name="Schwartz D.C."/>
            <person name="Town C.D."/>
        </authorList>
    </citation>
    <scope>GENOME REANNOTATION</scope>
    <source>
        <strain evidence="1">A17</strain>
        <strain evidence="3 4">cv. Jemalong A17</strain>
    </source>
</reference>
<dbReference type="PANTHER" id="PTHR12374">
    <property type="entry name" value="TRANSCRIPTIONAL ADAPTOR 2 ADA2 -RELATED"/>
    <property type="match status" value="1"/>
</dbReference>
<dbReference type="AlphaFoldDB" id="A0A072UZE9"/>
<organism evidence="1 4">
    <name type="scientific">Medicago truncatula</name>
    <name type="common">Barrel medic</name>
    <name type="synonym">Medicago tribuloides</name>
    <dbReference type="NCBI Taxonomy" id="3880"/>
    <lineage>
        <taxon>Eukaryota</taxon>
        <taxon>Viridiplantae</taxon>
        <taxon>Streptophyta</taxon>
        <taxon>Embryophyta</taxon>
        <taxon>Tracheophyta</taxon>
        <taxon>Spermatophyta</taxon>
        <taxon>Magnoliopsida</taxon>
        <taxon>eudicotyledons</taxon>
        <taxon>Gunneridae</taxon>
        <taxon>Pentapetalae</taxon>
        <taxon>rosids</taxon>
        <taxon>fabids</taxon>
        <taxon>Fabales</taxon>
        <taxon>Fabaceae</taxon>
        <taxon>Papilionoideae</taxon>
        <taxon>50 kb inversion clade</taxon>
        <taxon>NPAAA clade</taxon>
        <taxon>Hologalegina</taxon>
        <taxon>IRL clade</taxon>
        <taxon>Trifolieae</taxon>
        <taxon>Medicago</taxon>
    </lineage>
</organism>
<keyword evidence="4" id="KW-1185">Reference proteome</keyword>
<protein>
    <submittedName>
        <fullName evidence="2">Putative transcription regulator Homeodomain-LIKE family</fullName>
    </submittedName>
    <submittedName>
        <fullName evidence="1">Transcriptional adapter ADA2b-like protein</fullName>
    </submittedName>
</protein>
<dbReference type="Proteomes" id="UP000002051">
    <property type="component" value="Chromosome 3"/>
</dbReference>
<accession>A0A072UZE9</accession>
<gene>
    <name evidence="1" type="ordered locus">MTR_3g081420</name>
    <name evidence="2" type="ORF">MtrunA17_Chr3g0120231</name>
</gene>
<reference evidence="2" key="5">
    <citation type="journal article" date="2018" name="Nat. Plants">
        <title>Whole-genome landscape of Medicago truncatula symbiotic genes.</title>
        <authorList>
            <person name="Pecrix Y."/>
            <person name="Gamas P."/>
            <person name="Carrere S."/>
        </authorList>
    </citation>
    <scope>NUCLEOTIDE SEQUENCE</scope>
    <source>
        <tissue evidence="2">Leaves</tissue>
    </source>
</reference>
<sequence length="209" mass="24222">MKKFILERNLLYPNPFEKDLTPEEKAICRKYDVLMCFHTKEKHNEFLRTVISEHRYLKRIQELREAIVIGSRSLAEAYIYLANKRRNEDEGSARRVRESILVFPNNHGVPNALMSPDSAGTRPAVLATSSVVKATKYSVANLLSEVEKRFCCELRFSPTMYLKMQENLSVQMIVGSVSSMFDVHQMFKMDTMKIDRVHDMLIMKGIRSP</sequence>
<evidence type="ECO:0000313" key="4">
    <source>
        <dbReference type="Proteomes" id="UP000002051"/>
    </source>
</evidence>
<evidence type="ECO:0000313" key="2">
    <source>
        <dbReference type="EMBL" id="RHN69018.1"/>
    </source>
</evidence>
<dbReference type="GO" id="GO:0003677">
    <property type="term" value="F:DNA binding"/>
    <property type="evidence" value="ECO:0007669"/>
    <property type="project" value="UniProtKB-KW"/>
</dbReference>
<name>A0A072UZE9_MEDTR</name>
<dbReference type="SUPFAM" id="SSF46689">
    <property type="entry name" value="Homeodomain-like"/>
    <property type="match status" value="1"/>
</dbReference>
<dbReference type="GO" id="GO:0003713">
    <property type="term" value="F:transcription coactivator activity"/>
    <property type="evidence" value="ECO:0000318"/>
    <property type="project" value="GO_Central"/>
</dbReference>
<dbReference type="GO" id="GO:0005634">
    <property type="term" value="C:nucleus"/>
    <property type="evidence" value="ECO:0000318"/>
    <property type="project" value="GO_Central"/>
</dbReference>
<evidence type="ECO:0000313" key="1">
    <source>
        <dbReference type="EMBL" id="KEH35184.1"/>
    </source>
</evidence>
<keyword evidence="2" id="KW-0238">DNA-binding</keyword>
<dbReference type="GO" id="GO:0006338">
    <property type="term" value="P:chromatin remodeling"/>
    <property type="evidence" value="ECO:0000318"/>
    <property type="project" value="GO_Central"/>
</dbReference>
<dbReference type="InterPro" id="IPR036388">
    <property type="entry name" value="WH-like_DNA-bd_sf"/>
</dbReference>
<dbReference type="EMBL" id="CM001219">
    <property type="protein sequence ID" value="KEH35184.1"/>
    <property type="molecule type" value="Genomic_DNA"/>
</dbReference>
<keyword evidence="2" id="KW-0371">Homeobox</keyword>
<dbReference type="EMBL" id="PSQE01000003">
    <property type="protein sequence ID" value="RHN69018.1"/>
    <property type="molecule type" value="Genomic_DNA"/>
</dbReference>
<dbReference type="STRING" id="3880.A0A072UZE9"/>
<reference evidence="1 4" key="1">
    <citation type="journal article" date="2011" name="Nature">
        <title>The Medicago genome provides insight into the evolution of rhizobial symbioses.</title>
        <authorList>
            <person name="Young N.D."/>
            <person name="Debelle F."/>
            <person name="Oldroyd G.E."/>
            <person name="Geurts R."/>
            <person name="Cannon S.B."/>
            <person name="Udvardi M.K."/>
            <person name="Benedito V.A."/>
            <person name="Mayer K.F."/>
            <person name="Gouzy J."/>
            <person name="Schoof H."/>
            <person name="Van de Peer Y."/>
            <person name="Proost S."/>
            <person name="Cook D.R."/>
            <person name="Meyers B.C."/>
            <person name="Spannagl M."/>
            <person name="Cheung F."/>
            <person name="De Mita S."/>
            <person name="Krishnakumar V."/>
            <person name="Gundlach H."/>
            <person name="Zhou S."/>
            <person name="Mudge J."/>
            <person name="Bharti A.K."/>
            <person name="Murray J.D."/>
            <person name="Naoumkina M.A."/>
            <person name="Rosen B."/>
            <person name="Silverstein K.A."/>
            <person name="Tang H."/>
            <person name="Rombauts S."/>
            <person name="Zhao P.X."/>
            <person name="Zhou P."/>
            <person name="Barbe V."/>
            <person name="Bardou P."/>
            <person name="Bechner M."/>
            <person name="Bellec A."/>
            <person name="Berger A."/>
            <person name="Berges H."/>
            <person name="Bidwell S."/>
            <person name="Bisseling T."/>
            <person name="Choisne N."/>
            <person name="Couloux A."/>
            <person name="Denny R."/>
            <person name="Deshpande S."/>
            <person name="Dai X."/>
            <person name="Doyle J.J."/>
            <person name="Dudez A.M."/>
            <person name="Farmer A.D."/>
            <person name="Fouteau S."/>
            <person name="Franken C."/>
            <person name="Gibelin C."/>
            <person name="Gish J."/>
            <person name="Goldstein S."/>
            <person name="Gonzalez A.J."/>
            <person name="Green P.J."/>
            <person name="Hallab A."/>
            <person name="Hartog M."/>
            <person name="Hua A."/>
            <person name="Humphray S.J."/>
            <person name="Jeong D.H."/>
            <person name="Jing Y."/>
            <person name="Jocker A."/>
            <person name="Kenton S.M."/>
            <person name="Kim D.J."/>
            <person name="Klee K."/>
            <person name="Lai H."/>
            <person name="Lang C."/>
            <person name="Lin S."/>
            <person name="Macmil S.L."/>
            <person name="Magdelenat G."/>
            <person name="Matthews L."/>
            <person name="McCorrison J."/>
            <person name="Monaghan E.L."/>
            <person name="Mun J.H."/>
            <person name="Najar F.Z."/>
            <person name="Nicholson C."/>
            <person name="Noirot C."/>
            <person name="O'Bleness M."/>
            <person name="Paule C.R."/>
            <person name="Poulain J."/>
            <person name="Prion F."/>
            <person name="Qin B."/>
            <person name="Qu C."/>
            <person name="Retzel E.F."/>
            <person name="Riddle C."/>
            <person name="Sallet E."/>
            <person name="Samain S."/>
            <person name="Samson N."/>
            <person name="Sanders I."/>
            <person name="Saurat O."/>
            <person name="Scarpelli C."/>
            <person name="Schiex T."/>
            <person name="Segurens B."/>
            <person name="Severin A.J."/>
            <person name="Sherrier D.J."/>
            <person name="Shi R."/>
            <person name="Sims S."/>
            <person name="Singer S.R."/>
            <person name="Sinharoy S."/>
            <person name="Sterck L."/>
            <person name="Viollet A."/>
            <person name="Wang B.B."/>
            <person name="Wang K."/>
            <person name="Wang M."/>
            <person name="Wang X."/>
            <person name="Warfsmann J."/>
            <person name="Weissenbach J."/>
            <person name="White D.D."/>
            <person name="White J.D."/>
            <person name="Wiley G.B."/>
            <person name="Wincker P."/>
            <person name="Xing Y."/>
            <person name="Yang L."/>
            <person name="Yao Z."/>
            <person name="Ying F."/>
            <person name="Zhai J."/>
            <person name="Zhou L."/>
            <person name="Zuber A."/>
            <person name="Denarie J."/>
            <person name="Dixon R.A."/>
            <person name="May G.D."/>
            <person name="Schwartz D.C."/>
            <person name="Rogers J."/>
            <person name="Quetier F."/>
            <person name="Town C.D."/>
            <person name="Roe B.A."/>
        </authorList>
    </citation>
    <scope>NUCLEOTIDE SEQUENCE [LARGE SCALE GENOMIC DNA]</scope>
    <source>
        <strain evidence="1">A17</strain>
        <strain evidence="3 4">cv. Jemalong A17</strain>
    </source>
</reference>